<sequence>MVHTICVEAGEQLSRVKELVYECHTWSRSPSLRIPPTFWNWRQITHLELRGRQMCEYMETLKGLPSALKTLKAENFCFAVPNNEELAEGLASFLSEISGLVHLELVKSTGRCQLPSSLCKAHHWRRYVITVPGVLSLMHLLVICSRSDYAFLSAVARFPSLETPRFYIDIHENRLEYICHAESEMFMVRHLARHLILNKAGRTFEKIEMVFEDQVHSSGGHDEGGPVVLFTARPRTNGDIQVDYASDQINDQSWADYFDVLESSRLRGHAYLEEVLEWNKLGDEADQALEVAEEEEDGDDLASLFGSSSEREDGAGENVHNE</sequence>
<dbReference type="EMBL" id="FJOG01000007">
    <property type="protein sequence ID" value="CZR55987.1"/>
    <property type="molecule type" value="Genomic_DNA"/>
</dbReference>
<gene>
    <name evidence="2" type="ORF">PAC_05875</name>
</gene>
<dbReference type="AlphaFoldDB" id="A0A1L7WT91"/>
<dbReference type="Proteomes" id="UP000184330">
    <property type="component" value="Unassembled WGS sequence"/>
</dbReference>
<organism evidence="2 3">
    <name type="scientific">Phialocephala subalpina</name>
    <dbReference type="NCBI Taxonomy" id="576137"/>
    <lineage>
        <taxon>Eukaryota</taxon>
        <taxon>Fungi</taxon>
        <taxon>Dikarya</taxon>
        <taxon>Ascomycota</taxon>
        <taxon>Pezizomycotina</taxon>
        <taxon>Leotiomycetes</taxon>
        <taxon>Helotiales</taxon>
        <taxon>Mollisiaceae</taxon>
        <taxon>Phialocephala</taxon>
        <taxon>Phialocephala fortinii species complex</taxon>
    </lineage>
</organism>
<name>A0A1L7WT91_9HELO</name>
<feature type="region of interest" description="Disordered" evidence="1">
    <location>
        <begin position="291"/>
        <end position="322"/>
    </location>
</feature>
<evidence type="ECO:0000313" key="3">
    <source>
        <dbReference type="Proteomes" id="UP000184330"/>
    </source>
</evidence>
<feature type="compositionally biased region" description="Basic and acidic residues" evidence="1">
    <location>
        <begin position="309"/>
        <end position="322"/>
    </location>
</feature>
<evidence type="ECO:0008006" key="4">
    <source>
        <dbReference type="Google" id="ProtNLM"/>
    </source>
</evidence>
<evidence type="ECO:0000313" key="2">
    <source>
        <dbReference type="EMBL" id="CZR55987.1"/>
    </source>
</evidence>
<dbReference type="SUPFAM" id="SSF52047">
    <property type="entry name" value="RNI-like"/>
    <property type="match status" value="1"/>
</dbReference>
<protein>
    <recommendedName>
        <fullName evidence="4">F-box domain protein</fullName>
    </recommendedName>
</protein>
<feature type="compositionally biased region" description="Acidic residues" evidence="1">
    <location>
        <begin position="291"/>
        <end position="300"/>
    </location>
</feature>
<dbReference type="OrthoDB" id="3945550at2759"/>
<reference evidence="2 3" key="1">
    <citation type="submission" date="2016-03" db="EMBL/GenBank/DDBJ databases">
        <authorList>
            <person name="Ploux O."/>
        </authorList>
    </citation>
    <scope>NUCLEOTIDE SEQUENCE [LARGE SCALE GENOMIC DNA]</scope>
    <source>
        <strain evidence="2 3">UAMH 11012</strain>
    </source>
</reference>
<evidence type="ECO:0000256" key="1">
    <source>
        <dbReference type="SAM" id="MobiDB-lite"/>
    </source>
</evidence>
<keyword evidence="3" id="KW-1185">Reference proteome</keyword>
<proteinExistence type="predicted"/>
<accession>A0A1L7WT91</accession>